<evidence type="ECO:0000313" key="3">
    <source>
        <dbReference type="Proteomes" id="UP001578633"/>
    </source>
</evidence>
<proteinExistence type="predicted"/>
<organism evidence="2 3">
    <name type="scientific">Alternaria dauci</name>
    <dbReference type="NCBI Taxonomy" id="48095"/>
    <lineage>
        <taxon>Eukaryota</taxon>
        <taxon>Fungi</taxon>
        <taxon>Dikarya</taxon>
        <taxon>Ascomycota</taxon>
        <taxon>Pezizomycotina</taxon>
        <taxon>Dothideomycetes</taxon>
        <taxon>Pleosporomycetidae</taxon>
        <taxon>Pleosporales</taxon>
        <taxon>Pleosporineae</taxon>
        <taxon>Pleosporaceae</taxon>
        <taxon>Alternaria</taxon>
        <taxon>Alternaria sect. Porri</taxon>
    </lineage>
</organism>
<dbReference type="Proteomes" id="UP001578633">
    <property type="component" value="Chromosome 1"/>
</dbReference>
<dbReference type="EMBL" id="JBHGVX010000001">
    <property type="protein sequence ID" value="KAL1800531.1"/>
    <property type="molecule type" value="Genomic_DNA"/>
</dbReference>
<feature type="compositionally biased region" description="Polar residues" evidence="1">
    <location>
        <begin position="83"/>
        <end position="109"/>
    </location>
</feature>
<protein>
    <submittedName>
        <fullName evidence="2">Uncharacterized protein</fullName>
    </submittedName>
</protein>
<reference evidence="2 3" key="1">
    <citation type="submission" date="2024-09" db="EMBL/GenBank/DDBJ databases">
        <title>T2T genomes of carrot and Alternaria dauci and their utility for understanding host-pathogen interaction during carrot leaf blight disease.</title>
        <authorList>
            <person name="Liu W."/>
            <person name="Xu S."/>
            <person name="Ou C."/>
            <person name="Liu X."/>
            <person name="Zhuang F."/>
            <person name="Deng X.W."/>
        </authorList>
    </citation>
    <scope>NUCLEOTIDE SEQUENCE [LARGE SCALE GENOMIC DNA]</scope>
    <source>
        <strain evidence="2 3">A2016</strain>
    </source>
</reference>
<evidence type="ECO:0000256" key="1">
    <source>
        <dbReference type="SAM" id="MobiDB-lite"/>
    </source>
</evidence>
<accession>A0ABR3UVL2</accession>
<feature type="compositionally biased region" description="Basic residues" evidence="1">
    <location>
        <begin position="112"/>
        <end position="130"/>
    </location>
</feature>
<dbReference type="GeneID" id="96081195"/>
<feature type="region of interest" description="Disordered" evidence="1">
    <location>
        <begin position="65"/>
        <end position="134"/>
    </location>
</feature>
<feature type="region of interest" description="Disordered" evidence="1">
    <location>
        <begin position="185"/>
        <end position="228"/>
    </location>
</feature>
<name>A0ABR3UVL2_9PLEO</name>
<evidence type="ECO:0000313" key="2">
    <source>
        <dbReference type="EMBL" id="KAL1800531.1"/>
    </source>
</evidence>
<keyword evidence="3" id="KW-1185">Reference proteome</keyword>
<feature type="compositionally biased region" description="Acidic residues" evidence="1">
    <location>
        <begin position="207"/>
        <end position="218"/>
    </location>
</feature>
<gene>
    <name evidence="2" type="ORF">ACET3X_000873</name>
</gene>
<comment type="caution">
    <text evidence="2">The sequence shown here is derived from an EMBL/GenBank/DDBJ whole genome shotgun (WGS) entry which is preliminary data.</text>
</comment>
<dbReference type="RefSeq" id="XP_069311115.1">
    <property type="nucleotide sequence ID" value="XM_069448217.1"/>
</dbReference>
<sequence length="228" mass="25733">MIIYWLDDLEYTYAKTTELYNKTFPKDQVTDEAVRRRHIRSLERLQKRYGTKPVAQIGIVGKNIARRGRPRAPRLSGIEPESDPSNAATPSEEQIESDLSATEDNSAPKSHSPPKARLAKALKQAHREKRNHQGHEFDKACIVVWRDADNMSFKDIRARLDNERGWSLGEPTVKKEYTKARARVWGTAGPETAADKEDNGDGSVAEGGEEEEEEDVEMKEDSVGQVET</sequence>